<comment type="caution">
    <text evidence="2">The sequence shown here is derived from an EMBL/GenBank/DDBJ whole genome shotgun (WGS) entry which is preliminary data.</text>
</comment>
<sequence length="87" mass="9784">MFLRSVIWLLLALGDGYVKNSVRFLPKLDRISHRSFITKPVSRRLHPPGQPTQSGQRHLERHGSKSCAAAEQAGDTGNFGSSWPSWR</sequence>
<evidence type="ECO:0000313" key="2">
    <source>
        <dbReference type="EMBL" id="KEO58322.1"/>
    </source>
</evidence>
<evidence type="ECO:0008006" key="4">
    <source>
        <dbReference type="Google" id="ProtNLM"/>
    </source>
</evidence>
<evidence type="ECO:0000256" key="1">
    <source>
        <dbReference type="SAM" id="MobiDB-lite"/>
    </source>
</evidence>
<feature type="region of interest" description="Disordered" evidence="1">
    <location>
        <begin position="41"/>
        <end position="87"/>
    </location>
</feature>
<dbReference type="EMBL" id="AUNC01000008">
    <property type="protein sequence ID" value="KEO58322.1"/>
    <property type="molecule type" value="Genomic_DNA"/>
</dbReference>
<accession>A0ABR4TRF9</accession>
<protein>
    <recommendedName>
        <fullName evidence="4">Secreted protein</fullName>
    </recommendedName>
</protein>
<feature type="compositionally biased region" description="Polar residues" evidence="1">
    <location>
        <begin position="78"/>
        <end position="87"/>
    </location>
</feature>
<reference evidence="2 3" key="1">
    <citation type="submission" date="2013-07" db="EMBL/GenBank/DDBJ databases">
        <title>Thalassospira permensis NBRC 106175 Genome Sequencing.</title>
        <authorList>
            <person name="Lai Q."/>
            <person name="Shao Z."/>
        </authorList>
    </citation>
    <scope>NUCLEOTIDE SEQUENCE [LARGE SCALE GENOMIC DNA]</scope>
    <source>
        <strain evidence="2 3">NBRC 106175</strain>
    </source>
</reference>
<proteinExistence type="predicted"/>
<dbReference type="Proteomes" id="UP000027463">
    <property type="component" value="Unassembled WGS sequence"/>
</dbReference>
<organism evidence="2 3">
    <name type="scientific">Thalassospira permensis NBRC 106175</name>
    <dbReference type="NCBI Taxonomy" id="1353532"/>
    <lineage>
        <taxon>Bacteria</taxon>
        <taxon>Pseudomonadati</taxon>
        <taxon>Pseudomonadota</taxon>
        <taxon>Alphaproteobacteria</taxon>
        <taxon>Rhodospirillales</taxon>
        <taxon>Thalassospiraceae</taxon>
        <taxon>Thalassospira</taxon>
    </lineage>
</organism>
<evidence type="ECO:0000313" key="3">
    <source>
        <dbReference type="Proteomes" id="UP000027463"/>
    </source>
</evidence>
<keyword evidence="3" id="KW-1185">Reference proteome</keyword>
<gene>
    <name evidence="2" type="ORF">SMB34_14745</name>
</gene>
<name>A0ABR4TRF9_9PROT</name>